<proteinExistence type="predicted"/>
<dbReference type="Proteomes" id="UP000078397">
    <property type="component" value="Unassembled WGS sequence"/>
</dbReference>
<keyword evidence="2" id="KW-1185">Reference proteome</keyword>
<gene>
    <name evidence="1" type="ORF">VFPPC_18311</name>
</gene>
<dbReference type="KEGG" id="pchm:VFPPC_18311"/>
<comment type="caution">
    <text evidence="1">The sequence shown here is derived from an EMBL/GenBank/DDBJ whole genome shotgun (WGS) entry which is preliminary data.</text>
</comment>
<dbReference type="Pfam" id="PF12520">
    <property type="entry name" value="DUF3723"/>
    <property type="match status" value="1"/>
</dbReference>
<dbReference type="RefSeq" id="XP_022285071.1">
    <property type="nucleotide sequence ID" value="XM_022429943.1"/>
</dbReference>
<organism evidence="1 2">
    <name type="scientific">Pochonia chlamydosporia 170</name>
    <dbReference type="NCBI Taxonomy" id="1380566"/>
    <lineage>
        <taxon>Eukaryota</taxon>
        <taxon>Fungi</taxon>
        <taxon>Dikarya</taxon>
        <taxon>Ascomycota</taxon>
        <taxon>Pezizomycotina</taxon>
        <taxon>Sordariomycetes</taxon>
        <taxon>Hypocreomycetidae</taxon>
        <taxon>Hypocreales</taxon>
        <taxon>Clavicipitaceae</taxon>
        <taxon>Pochonia</taxon>
    </lineage>
</organism>
<sequence>MEKSGVGYLGVVQVPLRQMQFVEEVGERLHDTRQTERLQALFQNTAADHENCRHWVDGYIDNTEVSSFVNKLGLSRHELKQHNLDGNYPRLDDQVVCFTQGRHRIEAASNINPYDLWTVRLSCMSLSQIQTNQIVKSRTEQYQHETPDSDGRIYSKLRQYGDRGFEFHEWHQRLSKKKQYIFRRITQLCPMVEALDLLIQLPGVLDFLQLGCYGTVFDNRLFEECITGWNLISAEWSRFTLGSRLLQSSIDRDTVVALEGRAPAASEADREWIHQAFTSGQVWPRITDPQQRCELESRVQSTTVIIPGLRWLQGNLLYLNIAARIIWKLIIPEKEGRKAERKKLSLQQILQSYWVASESKSCVEIQEGVFQPVYGPASFNLAYNQLMLAALRQFPYLSKPEPKGKFTRLELRITLPQEGSSSWISQLRYPARSRHCESTIPASRMDDM</sequence>
<dbReference type="STRING" id="1380566.A0A219APU1"/>
<name>A0A219APU1_METCM</name>
<dbReference type="AlphaFoldDB" id="A0A219APU1"/>
<evidence type="ECO:0000313" key="2">
    <source>
        <dbReference type="Proteomes" id="UP000078397"/>
    </source>
</evidence>
<evidence type="ECO:0000313" key="1">
    <source>
        <dbReference type="EMBL" id="OWT42572.1"/>
    </source>
</evidence>
<protein>
    <submittedName>
        <fullName evidence="1">Uncharacterized protein</fullName>
    </submittedName>
</protein>
<dbReference type="InterPro" id="IPR022198">
    <property type="entry name" value="DUF3723"/>
</dbReference>
<dbReference type="GeneID" id="33937128"/>
<reference evidence="1 2" key="1">
    <citation type="journal article" date="2016" name="PLoS Pathog.">
        <title>Biosynthesis of antibiotic leucinostatins in bio-control fungus Purpureocillium lilacinum and their inhibition on phytophthora revealed by genome mining.</title>
        <authorList>
            <person name="Wang G."/>
            <person name="Liu Z."/>
            <person name="Lin R."/>
            <person name="Li E."/>
            <person name="Mao Z."/>
            <person name="Ling J."/>
            <person name="Yang Y."/>
            <person name="Yin W.B."/>
            <person name="Xie B."/>
        </authorList>
    </citation>
    <scope>NUCLEOTIDE SEQUENCE [LARGE SCALE GENOMIC DNA]</scope>
    <source>
        <strain evidence="1">170</strain>
    </source>
</reference>
<dbReference type="EMBL" id="LSBJ02000012">
    <property type="protein sequence ID" value="OWT42572.1"/>
    <property type="molecule type" value="Genomic_DNA"/>
</dbReference>
<accession>A0A219APU1</accession>
<dbReference type="OrthoDB" id="4227485at2759"/>